<feature type="domain" description="C2H2-type" evidence="9">
    <location>
        <begin position="432"/>
        <end position="461"/>
    </location>
</feature>
<sequence length="517" mass="57254">MADYQEMWQDIENVLLEECKMISSQDGVNLKVDDSPVYQPPSNIVQQPTDQYKPYDANPYSNRPSSFIQASSPSNIPQQQASRSPLSAPSPPSWRLACLPTDHGSREGVASFPEINSVNKITSTLPPIAERLLSEPPSYDSLDGSALTFGTSVAPPAPELCSINSHGDAQYTFSPPLSISDSSSSSQQNHHTCVESSFQTNAMAPLPSAESANLPTLISHVKQEKDFTMPPNYEVSPDGSLKTSYHINRGIQGVSTNLAACTGYPNNKIIETSSDKTYFLLGEEFYSGCLPPHTSYGHLPGSYDTHSPGIRWDSREIITSQSNQLNFSSHQCGCFPSVSLQSMNGLNNGCLYPHCNAKLGTAKNILTPPSSPSLKNSDEHITGSKGLQCRATHCMAIPDPQRTFSVTPRCPLTKMKVKRRRRTWTRRRSVVHTCSHSGCAKTYAKSSHLKAHMRTHTGEKPYQCDWKGCGWKFARSDELTRHYRKHTGDRPFQCRLCARAFSRSDHLSLHMKRHMAM</sequence>
<keyword evidence="5" id="KW-0805">Transcription regulation</keyword>
<protein>
    <submittedName>
        <fullName evidence="11">Oocyte zinc finger protein XlCOF8.4</fullName>
    </submittedName>
</protein>
<feature type="compositionally biased region" description="Low complexity" evidence="8">
    <location>
        <begin position="174"/>
        <end position="186"/>
    </location>
</feature>
<dbReference type="RefSeq" id="XP_018027322.1">
    <property type="nucleotide sequence ID" value="XM_018171833.2"/>
</dbReference>
<evidence type="ECO:0000313" key="11">
    <source>
        <dbReference type="RefSeq" id="XP_018027322.1"/>
    </source>
</evidence>
<proteinExistence type="predicted"/>
<keyword evidence="10" id="KW-1185">Reference proteome</keyword>
<feature type="domain" description="C2H2-type" evidence="9">
    <location>
        <begin position="462"/>
        <end position="491"/>
    </location>
</feature>
<evidence type="ECO:0000259" key="9">
    <source>
        <dbReference type="PROSITE" id="PS50157"/>
    </source>
</evidence>
<dbReference type="AlphaFoldDB" id="A0A8B7PPU7"/>
<dbReference type="GO" id="GO:0008270">
    <property type="term" value="F:zinc ion binding"/>
    <property type="evidence" value="ECO:0007669"/>
    <property type="project" value="UniProtKB-KW"/>
</dbReference>
<evidence type="ECO:0000256" key="7">
    <source>
        <dbReference type="PROSITE-ProRule" id="PRU00042"/>
    </source>
</evidence>
<reference evidence="11" key="1">
    <citation type="submission" date="2025-08" db="UniProtKB">
        <authorList>
            <consortium name="RefSeq"/>
        </authorList>
    </citation>
    <scope>IDENTIFICATION</scope>
    <source>
        <tissue evidence="11">Whole organism</tissue>
    </source>
</reference>
<evidence type="ECO:0000256" key="6">
    <source>
        <dbReference type="ARBA" id="ARBA00023163"/>
    </source>
</evidence>
<dbReference type="SUPFAM" id="SSF57667">
    <property type="entry name" value="beta-beta-alpha zinc fingers"/>
    <property type="match status" value="2"/>
</dbReference>
<dbReference type="Gene3D" id="3.30.160.60">
    <property type="entry name" value="Classic Zinc Finger"/>
    <property type="match status" value="3"/>
</dbReference>
<dbReference type="PANTHER" id="PTHR23235:SF158">
    <property type="entry name" value="C2H2-TYPE DOMAIN-CONTAINING PROTEIN"/>
    <property type="match status" value="1"/>
</dbReference>
<organism evidence="10 11">
    <name type="scientific">Hyalella azteca</name>
    <name type="common">Amphipod</name>
    <dbReference type="NCBI Taxonomy" id="294128"/>
    <lineage>
        <taxon>Eukaryota</taxon>
        <taxon>Metazoa</taxon>
        <taxon>Ecdysozoa</taxon>
        <taxon>Arthropoda</taxon>
        <taxon>Crustacea</taxon>
        <taxon>Multicrustacea</taxon>
        <taxon>Malacostraca</taxon>
        <taxon>Eumalacostraca</taxon>
        <taxon>Peracarida</taxon>
        <taxon>Amphipoda</taxon>
        <taxon>Senticaudata</taxon>
        <taxon>Talitrida</taxon>
        <taxon>Talitroidea</taxon>
        <taxon>Hyalellidae</taxon>
        <taxon>Hyalella</taxon>
    </lineage>
</organism>
<evidence type="ECO:0000313" key="10">
    <source>
        <dbReference type="Proteomes" id="UP000694843"/>
    </source>
</evidence>
<dbReference type="InterPro" id="IPR036236">
    <property type="entry name" value="Znf_C2H2_sf"/>
</dbReference>
<dbReference type="SMART" id="SM00355">
    <property type="entry name" value="ZnF_C2H2"/>
    <property type="match status" value="3"/>
</dbReference>
<dbReference type="PROSITE" id="PS00028">
    <property type="entry name" value="ZINC_FINGER_C2H2_1"/>
    <property type="match status" value="3"/>
</dbReference>
<feature type="compositionally biased region" description="Polar residues" evidence="8">
    <location>
        <begin position="59"/>
        <end position="76"/>
    </location>
</feature>
<keyword evidence="6" id="KW-0804">Transcription</keyword>
<feature type="region of interest" description="Disordered" evidence="8">
    <location>
        <begin position="174"/>
        <end position="195"/>
    </location>
</feature>
<keyword evidence="2" id="KW-0677">Repeat</keyword>
<dbReference type="Pfam" id="PF00096">
    <property type="entry name" value="zf-C2H2"/>
    <property type="match status" value="3"/>
</dbReference>
<keyword evidence="4" id="KW-0862">Zinc</keyword>
<dbReference type="FunFam" id="3.30.160.60:FF:000032">
    <property type="entry name" value="Krueppel-like factor 4"/>
    <property type="match status" value="1"/>
</dbReference>
<keyword evidence="1" id="KW-0479">Metal-binding</keyword>
<dbReference type="OrthoDB" id="4748970at2759"/>
<feature type="compositionally biased region" description="Polar residues" evidence="8">
    <location>
        <begin position="40"/>
        <end position="50"/>
    </location>
</feature>
<evidence type="ECO:0000256" key="1">
    <source>
        <dbReference type="ARBA" id="ARBA00022723"/>
    </source>
</evidence>
<gene>
    <name evidence="11" type="primary">LOC108682631</name>
</gene>
<evidence type="ECO:0000256" key="5">
    <source>
        <dbReference type="ARBA" id="ARBA00023015"/>
    </source>
</evidence>
<dbReference type="Proteomes" id="UP000694843">
    <property type="component" value="Unplaced"/>
</dbReference>
<dbReference type="GeneID" id="108682631"/>
<evidence type="ECO:0000256" key="8">
    <source>
        <dbReference type="SAM" id="MobiDB-lite"/>
    </source>
</evidence>
<accession>A0A8B7PPU7</accession>
<dbReference type="InterPro" id="IPR013087">
    <property type="entry name" value="Znf_C2H2_type"/>
</dbReference>
<feature type="domain" description="C2H2-type" evidence="9">
    <location>
        <begin position="492"/>
        <end position="517"/>
    </location>
</feature>
<keyword evidence="3 7" id="KW-0863">Zinc-finger</keyword>
<dbReference type="KEGG" id="hazt:108682631"/>
<dbReference type="PROSITE" id="PS50157">
    <property type="entry name" value="ZINC_FINGER_C2H2_2"/>
    <property type="match status" value="3"/>
</dbReference>
<evidence type="ECO:0000256" key="3">
    <source>
        <dbReference type="ARBA" id="ARBA00022771"/>
    </source>
</evidence>
<evidence type="ECO:0000256" key="4">
    <source>
        <dbReference type="ARBA" id="ARBA00022833"/>
    </source>
</evidence>
<feature type="compositionally biased region" description="Low complexity" evidence="8">
    <location>
        <begin position="77"/>
        <end position="97"/>
    </location>
</feature>
<feature type="region of interest" description="Disordered" evidence="8">
    <location>
        <begin position="30"/>
        <end position="100"/>
    </location>
</feature>
<evidence type="ECO:0000256" key="2">
    <source>
        <dbReference type="ARBA" id="ARBA00022737"/>
    </source>
</evidence>
<dbReference type="GO" id="GO:0000978">
    <property type="term" value="F:RNA polymerase II cis-regulatory region sequence-specific DNA binding"/>
    <property type="evidence" value="ECO:0007669"/>
    <property type="project" value="TreeGrafter"/>
</dbReference>
<dbReference type="GO" id="GO:0000981">
    <property type="term" value="F:DNA-binding transcription factor activity, RNA polymerase II-specific"/>
    <property type="evidence" value="ECO:0007669"/>
    <property type="project" value="TreeGrafter"/>
</dbReference>
<dbReference type="PANTHER" id="PTHR23235">
    <property type="entry name" value="KRUEPPEL-LIKE TRANSCRIPTION FACTOR"/>
    <property type="match status" value="1"/>
</dbReference>
<name>A0A8B7PPU7_HYAAZ</name>